<reference evidence="1" key="1">
    <citation type="submission" date="2019-08" db="EMBL/GenBank/DDBJ databases">
        <title>Comparative genome analysis confer to the adaptation heavy metal polluted environment.</title>
        <authorList>
            <person name="Li Y."/>
        </authorList>
    </citation>
    <scope>NUCLEOTIDE SEQUENCE [LARGE SCALE GENOMIC DNA]</scope>
    <source>
        <strain evidence="1">P1</strain>
    </source>
</reference>
<dbReference type="EMBL" id="CP043450">
    <property type="protein sequence ID" value="QEM08579.1"/>
    <property type="molecule type" value="Genomic_DNA"/>
</dbReference>
<organism evidence="1 2">
    <name type="scientific">Mucilaginibacter rubeus</name>
    <dbReference type="NCBI Taxonomy" id="2027860"/>
    <lineage>
        <taxon>Bacteria</taxon>
        <taxon>Pseudomonadati</taxon>
        <taxon>Bacteroidota</taxon>
        <taxon>Sphingobacteriia</taxon>
        <taxon>Sphingobacteriales</taxon>
        <taxon>Sphingobacteriaceae</taxon>
        <taxon>Mucilaginibacter</taxon>
    </lineage>
</organism>
<dbReference type="AlphaFoldDB" id="A0A5C1HSI6"/>
<dbReference type="Pfam" id="PF21820">
    <property type="entry name" value="DUF6886"/>
    <property type="match status" value="1"/>
</dbReference>
<dbReference type="OrthoDB" id="156685at2"/>
<sequence length="208" mass="23791">MMAITVICMQETHVMRLGRKTYFHFKNFVSLAMRPTVPRLFHISEQPGISIFTPRPSPSHFDNVTGDVVFAISDQLLHNYLLPRDCPRVTFYAGKNTTDNDKNQFMGNTTAHYVIAVENGWYQQIRDTTLFCYEFAPDDFMLIDECAGYYVSYNPASPIAITVIDDIMGALLSRNIELRFMPSLIDIAAAVRNSSLRFSLIRMRNAKE</sequence>
<evidence type="ECO:0000313" key="1">
    <source>
        <dbReference type="EMBL" id="QEM08579.1"/>
    </source>
</evidence>
<proteinExistence type="predicted"/>
<keyword evidence="2" id="KW-1185">Reference proteome</keyword>
<gene>
    <name evidence="1" type="ORF">DEO27_000615</name>
</gene>
<name>A0A5C1HSI6_9SPHI</name>
<dbReference type="InterPro" id="IPR049253">
    <property type="entry name" value="DUF6886"/>
</dbReference>
<accession>A0A5C1HSI6</accession>
<dbReference type="RefSeq" id="WP_149301861.1">
    <property type="nucleotide sequence ID" value="NZ_CP043450.1"/>
</dbReference>
<evidence type="ECO:0000313" key="2">
    <source>
        <dbReference type="Proteomes" id="UP000251402"/>
    </source>
</evidence>
<dbReference type="Proteomes" id="UP000251402">
    <property type="component" value="Chromosome"/>
</dbReference>
<dbReference type="KEGG" id="mrub:DEO27_000615"/>
<protein>
    <submittedName>
        <fullName evidence="1">Uncharacterized protein</fullName>
    </submittedName>
</protein>